<evidence type="ECO:0000256" key="18">
    <source>
        <dbReference type="SAM" id="SignalP"/>
    </source>
</evidence>
<feature type="domain" description="Cadherin" evidence="20">
    <location>
        <begin position="484"/>
        <end position="574"/>
    </location>
</feature>
<dbReference type="PANTHER" id="PTHR24027">
    <property type="entry name" value="CADHERIN-23"/>
    <property type="match status" value="1"/>
</dbReference>
<reference evidence="21" key="2">
    <citation type="submission" date="2022-10" db="EMBL/GenBank/DDBJ databases">
        <authorList>
            <consortium name="ENA_rothamsted_submissions"/>
            <consortium name="culmorum"/>
            <person name="King R."/>
        </authorList>
    </citation>
    <scope>NUCLEOTIDE SEQUENCE</scope>
</reference>
<evidence type="ECO:0000256" key="11">
    <source>
        <dbReference type="ARBA" id="ARBA00023180"/>
    </source>
</evidence>
<dbReference type="InterPro" id="IPR056370">
    <property type="entry name" value="Shg-like_Ig-like"/>
</dbReference>
<dbReference type="GO" id="GO:0007163">
    <property type="term" value="P:establishment or maintenance of cell polarity"/>
    <property type="evidence" value="ECO:0007669"/>
    <property type="project" value="UniProtKB-ARBA"/>
</dbReference>
<dbReference type="SMART" id="SM00282">
    <property type="entry name" value="LamG"/>
    <property type="match status" value="1"/>
</dbReference>
<comment type="subcellular location">
    <subcellularLocation>
        <location evidence="1 14">Cell membrane</location>
        <topology evidence="1 14">Single-pass type I membrane protein</topology>
    </subcellularLocation>
</comment>
<dbReference type="GO" id="GO:0007431">
    <property type="term" value="P:salivary gland development"/>
    <property type="evidence" value="ECO:0007669"/>
    <property type="project" value="UniProtKB-ARBA"/>
</dbReference>
<dbReference type="GO" id="GO:0044331">
    <property type="term" value="P:cell-cell adhesion mediated by cadherin"/>
    <property type="evidence" value="ECO:0007669"/>
    <property type="project" value="TreeGrafter"/>
</dbReference>
<dbReference type="CDD" id="cd11304">
    <property type="entry name" value="Cadherin_repeat"/>
    <property type="match status" value="6"/>
</dbReference>
<dbReference type="InterPro" id="IPR015919">
    <property type="entry name" value="Cadherin-like_sf"/>
</dbReference>
<dbReference type="Gene3D" id="2.60.120.200">
    <property type="match status" value="1"/>
</dbReference>
<dbReference type="PROSITE" id="PS01186">
    <property type="entry name" value="EGF_2"/>
    <property type="match status" value="1"/>
</dbReference>
<dbReference type="FunFam" id="2.60.40.60:FF:000272">
    <property type="entry name" value="DE cadherin-like protein"/>
    <property type="match status" value="1"/>
</dbReference>
<evidence type="ECO:0000313" key="22">
    <source>
        <dbReference type="Proteomes" id="UP001153620"/>
    </source>
</evidence>
<dbReference type="FunFam" id="4.10.900.10:FF:000012">
    <property type="entry name" value="Putative DE-cadherin"/>
    <property type="match status" value="1"/>
</dbReference>
<feature type="region of interest" description="Disordered" evidence="16">
    <location>
        <begin position="1432"/>
        <end position="1451"/>
    </location>
</feature>
<evidence type="ECO:0000256" key="15">
    <source>
        <dbReference type="RuleBase" id="RU004357"/>
    </source>
</evidence>
<dbReference type="PROSITE" id="PS50025">
    <property type="entry name" value="LAM_G_DOMAIN"/>
    <property type="match status" value="1"/>
</dbReference>
<dbReference type="GO" id="GO:0045296">
    <property type="term" value="F:cadherin binding"/>
    <property type="evidence" value="ECO:0007669"/>
    <property type="project" value="TreeGrafter"/>
</dbReference>
<dbReference type="SUPFAM" id="SSF49899">
    <property type="entry name" value="Concanavalin A-like lectins/glucanases"/>
    <property type="match status" value="1"/>
</dbReference>
<dbReference type="GO" id="GO:0008104">
    <property type="term" value="P:intracellular protein localization"/>
    <property type="evidence" value="ECO:0007669"/>
    <property type="project" value="UniProtKB-ARBA"/>
</dbReference>
<dbReference type="InterPro" id="IPR020894">
    <property type="entry name" value="Cadherin_CS"/>
</dbReference>
<dbReference type="GO" id="GO:0034332">
    <property type="term" value="P:adherens junction organization"/>
    <property type="evidence" value="ECO:0007669"/>
    <property type="project" value="TreeGrafter"/>
</dbReference>
<evidence type="ECO:0000256" key="10">
    <source>
        <dbReference type="ARBA" id="ARBA00023157"/>
    </source>
</evidence>
<feature type="domain" description="Laminin G" evidence="19">
    <location>
        <begin position="1074"/>
        <end position="1262"/>
    </location>
</feature>
<protein>
    <recommendedName>
        <fullName evidence="23">DE-cadherin</fullName>
    </recommendedName>
</protein>
<dbReference type="GO" id="GO:0007424">
    <property type="term" value="P:open tracheal system development"/>
    <property type="evidence" value="ECO:0007669"/>
    <property type="project" value="UniProtKB-ARBA"/>
</dbReference>
<comment type="function">
    <text evidence="15">Cadherins are calcium-dependent cell adhesion proteins.</text>
</comment>
<dbReference type="PROSITE" id="PS00022">
    <property type="entry name" value="EGF_1"/>
    <property type="match status" value="1"/>
</dbReference>
<dbReference type="FunFam" id="2.60.120.200:FF:000214">
    <property type="entry name" value="DE cadherin-like protein"/>
    <property type="match status" value="1"/>
</dbReference>
<dbReference type="PROSITE" id="PS00232">
    <property type="entry name" value="CADHERIN_1"/>
    <property type="match status" value="4"/>
</dbReference>
<gene>
    <name evidence="21" type="ORF">CHIRRI_LOCUS4440</name>
</gene>
<dbReference type="GO" id="GO:0016342">
    <property type="term" value="C:catenin complex"/>
    <property type="evidence" value="ECO:0007669"/>
    <property type="project" value="TreeGrafter"/>
</dbReference>
<keyword evidence="2" id="KW-0245">EGF-like domain</keyword>
<reference evidence="21" key="1">
    <citation type="submission" date="2022-01" db="EMBL/GenBank/DDBJ databases">
        <authorList>
            <person name="King R."/>
        </authorList>
    </citation>
    <scope>NUCLEOTIDE SEQUENCE</scope>
</reference>
<evidence type="ECO:0000256" key="5">
    <source>
        <dbReference type="ARBA" id="ARBA00022737"/>
    </source>
</evidence>
<dbReference type="InterPro" id="IPR027397">
    <property type="entry name" value="Catenin-bd_sf"/>
</dbReference>
<dbReference type="EMBL" id="OU895877">
    <property type="protein sequence ID" value="CAG9801514.1"/>
    <property type="molecule type" value="Genomic_DNA"/>
</dbReference>
<evidence type="ECO:0000256" key="3">
    <source>
        <dbReference type="ARBA" id="ARBA00022692"/>
    </source>
</evidence>
<feature type="transmembrane region" description="Helical" evidence="17">
    <location>
        <begin position="1278"/>
        <end position="1298"/>
    </location>
</feature>
<dbReference type="CDD" id="cd00054">
    <property type="entry name" value="EGF_CA"/>
    <property type="match status" value="1"/>
</dbReference>
<keyword evidence="3 14" id="KW-0812">Transmembrane</keyword>
<sequence>MGTSKNMEKFISIILFVCLLSATIAEISSSVDNRKPIIRDCKSYAPSIKEEQPHSTYVTRIDAYDPDKQDRIDFGFIMPTSERPKFKIDPASGIITTNHIFDRDEPAREKEIYLTVRVTDNGRPPLEDICTFKVTIEDINDNPPVFDKSKYSEPLPEDRQVKDQVMRISATDLDDGEFSVVRYKLLDNKPHAKYFHLDNITGVLTLARPIDKKPGQWYTINVQAYNIKPDENQLADTEVKIEVIESSKKAPTFVDPPNDPIILKENFNQFEKKLVTLSAKSNVPEKPDLIFELLTGRTEQTNSKKTFVLYQNGNDASILLGKALDYEVTTDYSLTVIVKNSHNIMSEHNIKIKVEDVNDNIPSFVEVDTGTILENEPPGTQVMIVRAIDNDATSPFNAVTFELADNNEIFQIDPITGVVTAKQSLDRESQEFYNVKIAATDGAPSALFTTGKPNSAAQVFRIEVADKNDHPPQFKQDEYLADRIPEDSNKNALVIEVTAIDPDTASNIEYSIESGNIDDSFEIDKTGRITIRHSLDYEKITEYSLKIKAFDGIYSDFATVKITVANVNDCPPVFIEEEYRSKIDEEKIHPDCIFIMNAYDPDIKDRNLDQHIRYEISKKEQRDLLTIDAYGCLRNIKPLDRDKPNGHKEWQILVTATDEDGQGLSQTQTVIIILNDINDNAPFLSMNMPIVWPENHEPGIITSLLADDYDEKETNGYRYEFELWEHASNDIKNKFSIENSDQLVALASFDREAQKEYFIPINISDGGEPRMSNVSYLHLIIGDVNDNEMKEGSSSIFVYNYKGEAPDTEIGRVYVDDPDDWDLPDKNFFWQDGKVDEHFSLDENTGMITMIENTGEGIYSLEFRVVETMPYGTRHDVTAYVQVTVKEIPEEAVDKSGSIRFVDISAEKFVDDGNSISPKEKLQDFIMELFNVSRENVDIFTVLKNDRDSAILDVRFSAHGSPYYEPEKLNGKILQHKNKLEEKLGSKVMMINIDECLIEKAKCESSCMNVLEKSNIPLSVYTNRTSFVGVNAFVRTECKCFEPKHGEPVCYNGGTSFANTCECPKGFEGPNCQQITVGFSGNSWALYPPIDPCDSTKISLELKPENENGLVLYVGPMSYMDRLPISDFLALELVDGYPVLIVDYGTGAVRIHHNYTKLETGRFHVVDILLTKTSAEMTVDNCKLSDCMSLRAPQGKNEFLNVNAPIHLGGSSVNLDVLRSAYNWTYAPTMRGYIGCIKNLTINDFTYNLGQPSLAQNVDPGCERSLAAAVTFGVASNFIYALIGCILLLIILILAVVVHKKSYDGWHEKDMDDIRETIINYEDEGGGERDTDYDLNVLRGPPIYEDKLYKDLRQKEAHEVPDIGAFLIDKKDACDKDNDAYPVDDVRHYAYEGDGNSSGSLSSLASCTDDGDLKFNYLSNFGPRFRKLADMYGEEPSDTDSNVDADEGWRI</sequence>
<dbReference type="SUPFAM" id="SSF49313">
    <property type="entry name" value="Cadherin-like"/>
    <property type="match status" value="8"/>
</dbReference>
<evidence type="ECO:0000313" key="21">
    <source>
        <dbReference type="EMBL" id="CAG9801514.1"/>
    </source>
</evidence>
<evidence type="ECO:0000256" key="8">
    <source>
        <dbReference type="ARBA" id="ARBA00022989"/>
    </source>
</evidence>
<evidence type="ECO:0000256" key="16">
    <source>
        <dbReference type="SAM" id="MobiDB-lite"/>
    </source>
</evidence>
<dbReference type="GO" id="GO:0098858">
    <property type="term" value="C:actin-based cell projection"/>
    <property type="evidence" value="ECO:0007669"/>
    <property type="project" value="UniProtKB-ARBA"/>
</dbReference>
<dbReference type="InterPro" id="IPR001791">
    <property type="entry name" value="Laminin_G"/>
</dbReference>
<dbReference type="InterPro" id="IPR000233">
    <property type="entry name" value="Cadherin_Y-type_LIR"/>
</dbReference>
<evidence type="ECO:0000256" key="14">
    <source>
        <dbReference type="RuleBase" id="RU003318"/>
    </source>
</evidence>
<dbReference type="GO" id="GO:0000902">
    <property type="term" value="P:cell morphogenesis"/>
    <property type="evidence" value="ECO:0007669"/>
    <property type="project" value="TreeGrafter"/>
</dbReference>
<dbReference type="FunFam" id="2.60.40.60:FF:000032">
    <property type="entry name" value="FAT atypical cadherin 1"/>
    <property type="match status" value="1"/>
</dbReference>
<evidence type="ECO:0000259" key="20">
    <source>
        <dbReference type="PROSITE" id="PS50268"/>
    </source>
</evidence>
<dbReference type="Proteomes" id="UP001153620">
    <property type="component" value="Chromosome 1"/>
</dbReference>
<evidence type="ECO:0000256" key="9">
    <source>
        <dbReference type="ARBA" id="ARBA00023136"/>
    </source>
</evidence>
<dbReference type="PROSITE" id="PS50268">
    <property type="entry name" value="CADHERIN_2"/>
    <property type="match status" value="7"/>
</dbReference>
<evidence type="ECO:0000256" key="12">
    <source>
        <dbReference type="PROSITE-ProRule" id="PRU00043"/>
    </source>
</evidence>
<dbReference type="GO" id="GO:0048565">
    <property type="term" value="P:digestive tract development"/>
    <property type="evidence" value="ECO:0007669"/>
    <property type="project" value="UniProtKB-ARBA"/>
</dbReference>
<keyword evidence="10" id="KW-1015">Disulfide bond</keyword>
<evidence type="ECO:0000256" key="13">
    <source>
        <dbReference type="PROSITE-ProRule" id="PRU00122"/>
    </source>
</evidence>
<dbReference type="Gene3D" id="4.10.900.10">
    <property type="entry name" value="TCF3-CBD (Catenin binding domain)"/>
    <property type="match status" value="1"/>
</dbReference>
<dbReference type="GO" id="GO:0005912">
    <property type="term" value="C:adherens junction"/>
    <property type="evidence" value="ECO:0007669"/>
    <property type="project" value="TreeGrafter"/>
</dbReference>
<feature type="domain" description="Cadherin" evidence="20">
    <location>
        <begin position="147"/>
        <end position="253"/>
    </location>
</feature>
<dbReference type="Pfam" id="PF01049">
    <property type="entry name" value="CADH_Y-type_LIR"/>
    <property type="match status" value="1"/>
</dbReference>
<feature type="domain" description="Cadherin" evidence="20">
    <location>
        <begin position="289"/>
        <end position="364"/>
    </location>
</feature>
<dbReference type="InterPro" id="IPR013320">
    <property type="entry name" value="ConA-like_dom_sf"/>
</dbReference>
<keyword evidence="4 18" id="KW-0732">Signal</keyword>
<feature type="domain" description="Cadherin" evidence="20">
    <location>
        <begin position="693"/>
        <end position="797"/>
    </location>
</feature>
<dbReference type="PANTHER" id="PTHR24027:SF422">
    <property type="entry name" value="CADHERIN DOMAIN-CONTAINING PROTEIN"/>
    <property type="match status" value="1"/>
</dbReference>
<evidence type="ECO:0000256" key="17">
    <source>
        <dbReference type="SAM" id="Phobius"/>
    </source>
</evidence>
<dbReference type="GO" id="GO:0005509">
    <property type="term" value="F:calcium ion binding"/>
    <property type="evidence" value="ECO:0007669"/>
    <property type="project" value="UniProtKB-UniRule"/>
</dbReference>
<name>A0A9N9WPT3_9DIPT</name>
<evidence type="ECO:0000256" key="6">
    <source>
        <dbReference type="ARBA" id="ARBA00022837"/>
    </source>
</evidence>
<proteinExistence type="predicted"/>
<evidence type="ECO:0000256" key="2">
    <source>
        <dbReference type="ARBA" id="ARBA00022536"/>
    </source>
</evidence>
<keyword evidence="22" id="KW-1185">Reference proteome</keyword>
<evidence type="ECO:0000256" key="4">
    <source>
        <dbReference type="ARBA" id="ARBA00022729"/>
    </source>
</evidence>
<dbReference type="GO" id="GO:0007297">
    <property type="term" value="P:follicle cell of egg chamber migration"/>
    <property type="evidence" value="ECO:0007669"/>
    <property type="project" value="UniProtKB-ARBA"/>
</dbReference>
<dbReference type="FunFam" id="2.60.40.60:FF:000058">
    <property type="entry name" value="FAT atypical cadherin 3"/>
    <property type="match status" value="1"/>
</dbReference>
<dbReference type="Pfam" id="PF02210">
    <property type="entry name" value="Laminin_G_2"/>
    <property type="match status" value="1"/>
</dbReference>
<dbReference type="GO" id="GO:0008013">
    <property type="term" value="F:beta-catenin binding"/>
    <property type="evidence" value="ECO:0007669"/>
    <property type="project" value="TreeGrafter"/>
</dbReference>
<feature type="chain" id="PRO_5040444711" description="DE-cadherin" evidence="18">
    <location>
        <begin position="26"/>
        <end position="1451"/>
    </location>
</feature>
<keyword evidence="11" id="KW-0325">Glycoprotein</keyword>
<dbReference type="Pfam" id="PF24811">
    <property type="entry name" value="Ig_Shg"/>
    <property type="match status" value="1"/>
</dbReference>
<keyword evidence="9 17" id="KW-0472">Membrane</keyword>
<evidence type="ECO:0000256" key="7">
    <source>
        <dbReference type="ARBA" id="ARBA00022889"/>
    </source>
</evidence>
<feature type="domain" description="Cadherin" evidence="20">
    <location>
        <begin position="575"/>
        <end position="684"/>
    </location>
</feature>
<dbReference type="Pfam" id="PF00028">
    <property type="entry name" value="Cadherin"/>
    <property type="match status" value="5"/>
</dbReference>
<keyword evidence="5" id="KW-0677">Repeat</keyword>
<dbReference type="SMART" id="SM00112">
    <property type="entry name" value="CA"/>
    <property type="match status" value="7"/>
</dbReference>
<dbReference type="OrthoDB" id="6252479at2759"/>
<evidence type="ECO:0000259" key="19">
    <source>
        <dbReference type="PROSITE" id="PS50025"/>
    </source>
</evidence>
<dbReference type="InterPro" id="IPR039808">
    <property type="entry name" value="Cadherin"/>
</dbReference>
<comment type="caution">
    <text evidence="13">Lacks conserved residue(s) required for the propagation of feature annotation.</text>
</comment>
<dbReference type="InterPro" id="IPR000742">
    <property type="entry name" value="EGF"/>
</dbReference>
<keyword evidence="8 17" id="KW-1133">Transmembrane helix</keyword>
<feature type="signal peptide" evidence="18">
    <location>
        <begin position="1"/>
        <end position="25"/>
    </location>
</feature>
<feature type="domain" description="Cadherin" evidence="20">
    <location>
        <begin position="40"/>
        <end position="146"/>
    </location>
</feature>
<keyword evidence="6 12" id="KW-0106">Calcium</keyword>
<dbReference type="Gene3D" id="2.60.40.60">
    <property type="entry name" value="Cadherins"/>
    <property type="match status" value="7"/>
</dbReference>
<evidence type="ECO:0008006" key="23">
    <source>
        <dbReference type="Google" id="ProtNLM"/>
    </source>
</evidence>
<dbReference type="GO" id="GO:0001736">
    <property type="term" value="P:establishment of planar polarity"/>
    <property type="evidence" value="ECO:0007669"/>
    <property type="project" value="UniProtKB-ARBA"/>
</dbReference>
<dbReference type="GO" id="GO:0007156">
    <property type="term" value="P:homophilic cell adhesion via plasma membrane adhesion molecules"/>
    <property type="evidence" value="ECO:0007669"/>
    <property type="project" value="InterPro"/>
</dbReference>
<dbReference type="GO" id="GO:0035239">
    <property type="term" value="P:tube morphogenesis"/>
    <property type="evidence" value="ECO:0007669"/>
    <property type="project" value="UniProtKB-ARBA"/>
</dbReference>
<dbReference type="GO" id="GO:0048589">
    <property type="term" value="P:developmental growth"/>
    <property type="evidence" value="ECO:0007669"/>
    <property type="project" value="UniProtKB-ARBA"/>
</dbReference>
<dbReference type="InterPro" id="IPR002126">
    <property type="entry name" value="Cadherin-like_dom"/>
</dbReference>
<dbReference type="GO" id="GO:0009887">
    <property type="term" value="P:animal organ morphogenesis"/>
    <property type="evidence" value="ECO:0007669"/>
    <property type="project" value="UniProtKB-ARBA"/>
</dbReference>
<dbReference type="GO" id="GO:0016339">
    <property type="term" value="P:calcium-dependent cell-cell adhesion via plasma membrane cell adhesion molecules"/>
    <property type="evidence" value="ECO:0007669"/>
    <property type="project" value="TreeGrafter"/>
</dbReference>
<feature type="domain" description="Cadherin" evidence="20">
    <location>
        <begin position="364"/>
        <end position="474"/>
    </location>
</feature>
<dbReference type="CDD" id="cd00110">
    <property type="entry name" value="LamG"/>
    <property type="match status" value="1"/>
</dbReference>
<accession>A0A9N9WPT3</accession>
<dbReference type="GO" id="GO:0007043">
    <property type="term" value="P:cell-cell junction assembly"/>
    <property type="evidence" value="ECO:0007669"/>
    <property type="project" value="TreeGrafter"/>
</dbReference>
<dbReference type="PRINTS" id="PR00205">
    <property type="entry name" value="CADHERIN"/>
</dbReference>
<keyword evidence="7 14" id="KW-0130">Cell adhesion</keyword>
<evidence type="ECO:0000256" key="1">
    <source>
        <dbReference type="ARBA" id="ARBA00004251"/>
    </source>
</evidence>
<organism evidence="21 22">
    <name type="scientific">Chironomus riparius</name>
    <dbReference type="NCBI Taxonomy" id="315576"/>
    <lineage>
        <taxon>Eukaryota</taxon>
        <taxon>Metazoa</taxon>
        <taxon>Ecdysozoa</taxon>
        <taxon>Arthropoda</taxon>
        <taxon>Hexapoda</taxon>
        <taxon>Insecta</taxon>
        <taxon>Pterygota</taxon>
        <taxon>Neoptera</taxon>
        <taxon>Endopterygota</taxon>
        <taxon>Diptera</taxon>
        <taxon>Nematocera</taxon>
        <taxon>Chironomoidea</taxon>
        <taxon>Chironomidae</taxon>
        <taxon>Chironominae</taxon>
        <taxon>Chironomus</taxon>
    </lineage>
</organism>